<dbReference type="OrthoDB" id="9812949at2"/>
<proteinExistence type="predicted"/>
<evidence type="ECO:0000256" key="1">
    <source>
        <dbReference type="SAM" id="Coils"/>
    </source>
</evidence>
<sequence>MAFLRHRPHHGAGLRTAPRRPDLRLPDQRRLVPAVPRLCSPVPAGKPGGLGQKRPLFYLPGGTKVLIAIATGLAAMARLKAAHQQLKEVATALSTPPEEVVAAASDLLAKNKALKKQLKAATKALMAQQAAQVLASGQQVNEVHIESAGDISVLAPLVLKGAGKETLLWAKLNGRLYFALISPAGQARTYLTKLQALGEVQGGGSPKVVTGNTTLPLERVAETIN</sequence>
<protein>
    <submittedName>
        <fullName evidence="3">Uncharacterized protein</fullName>
    </submittedName>
</protein>
<dbReference type="Gene3D" id="6.10.250.550">
    <property type="match status" value="1"/>
</dbReference>
<evidence type="ECO:0000313" key="4">
    <source>
        <dbReference type="Proteomes" id="UP000185427"/>
    </source>
</evidence>
<evidence type="ECO:0000256" key="2">
    <source>
        <dbReference type="SAM" id="MobiDB-lite"/>
    </source>
</evidence>
<reference evidence="3 4" key="1">
    <citation type="submission" date="2016-12" db="EMBL/GenBank/DDBJ databases">
        <title>Complete Genome Sequence of Lactobacillus fermentum Strain SNUV175, a Probiotic for Treatment of Bacterial Vaginosis.</title>
        <authorList>
            <person name="Lee S."/>
            <person name="You H.J."/>
            <person name="Kwon B."/>
            <person name="Ko G."/>
        </authorList>
    </citation>
    <scope>NUCLEOTIDE SEQUENCE [LARGE SCALE GENOMIC DNA]</scope>
    <source>
        <strain evidence="3 4">SNUV175</strain>
    </source>
</reference>
<feature type="compositionally biased region" description="Basic residues" evidence="2">
    <location>
        <begin position="1"/>
        <end position="12"/>
    </location>
</feature>
<keyword evidence="1" id="KW-0175">Coiled coil</keyword>
<dbReference type="EMBL" id="CP019030">
    <property type="protein sequence ID" value="APU45733.1"/>
    <property type="molecule type" value="Genomic_DNA"/>
</dbReference>
<gene>
    <name evidence="3" type="ORF">BUW47_04465</name>
</gene>
<dbReference type="Proteomes" id="UP000185427">
    <property type="component" value="Chromosome"/>
</dbReference>
<name>A0A1L7GUV6_LIMFE</name>
<feature type="region of interest" description="Disordered" evidence="2">
    <location>
        <begin position="1"/>
        <end position="22"/>
    </location>
</feature>
<feature type="coiled-coil region" evidence="1">
    <location>
        <begin position="104"/>
        <end position="131"/>
    </location>
</feature>
<evidence type="ECO:0000313" key="3">
    <source>
        <dbReference type="EMBL" id="APU45733.1"/>
    </source>
</evidence>
<accession>A0A1L7GUV6</accession>
<dbReference type="AlphaFoldDB" id="A0A1L7GUV6"/>
<organism evidence="3 4">
    <name type="scientific">Limosilactobacillus fermentum</name>
    <name type="common">Lactobacillus fermentum</name>
    <dbReference type="NCBI Taxonomy" id="1613"/>
    <lineage>
        <taxon>Bacteria</taxon>
        <taxon>Bacillati</taxon>
        <taxon>Bacillota</taxon>
        <taxon>Bacilli</taxon>
        <taxon>Lactobacillales</taxon>
        <taxon>Lactobacillaceae</taxon>
        <taxon>Limosilactobacillus</taxon>
    </lineage>
</organism>